<proteinExistence type="inferred from homology"/>
<comment type="caution">
    <text evidence="10">The sequence shown here is derived from an EMBL/GenBank/DDBJ whole genome shotgun (WGS) entry which is preliminary data.</text>
</comment>
<keyword evidence="3" id="KW-1003">Cell membrane</keyword>
<comment type="similarity">
    <text evidence="7">Belongs to the binding-protein-dependent transport system permease family.</text>
</comment>
<sequence length="320" mass="34469">MTSTSVTSSLKRAATGVGASGRGASQPLRPRRRRSRGALTLVLLVAPSVFLLLLINAYPVIYAGVQSVHNGSLIATGDFVGLSNFTDVLQAPTFWKAAGFTVVFTVVGVFGSWIIGLALALLLRSKVPAAGTFKVLLLLPWIIPVVVSTTAWNYLVATPDSPVPAMFESLGWGTPLFLADPTLAAVMVCVFKVWVSFPFMMLMTSASLAAVDENVYEASGMDGASKWQQFRLMTLPLIARSTYISWILMTIFCVNDFPSIYLLTGGGPVDATTSLVVLAYRRVFQDFQTGPGVAIAFLMTITLVIVSVVLYRQIRKSAIE</sequence>
<keyword evidence="11" id="KW-1185">Reference proteome</keyword>
<protein>
    <submittedName>
        <fullName evidence="10">Transporter</fullName>
    </submittedName>
</protein>
<dbReference type="GO" id="GO:0005886">
    <property type="term" value="C:plasma membrane"/>
    <property type="evidence" value="ECO:0007669"/>
    <property type="project" value="UniProtKB-SubCell"/>
</dbReference>
<evidence type="ECO:0000256" key="7">
    <source>
        <dbReference type="RuleBase" id="RU363032"/>
    </source>
</evidence>
<dbReference type="Proteomes" id="UP000241085">
    <property type="component" value="Unassembled WGS sequence"/>
</dbReference>
<dbReference type="GO" id="GO:0055085">
    <property type="term" value="P:transmembrane transport"/>
    <property type="evidence" value="ECO:0007669"/>
    <property type="project" value="InterPro"/>
</dbReference>
<dbReference type="PANTHER" id="PTHR43005">
    <property type="entry name" value="BLR7065 PROTEIN"/>
    <property type="match status" value="1"/>
</dbReference>
<keyword evidence="5 7" id="KW-1133">Transmembrane helix</keyword>
<dbReference type="RefSeq" id="WP_107573729.1">
    <property type="nucleotide sequence ID" value="NZ_PZPL01000001.1"/>
</dbReference>
<feature type="region of interest" description="Disordered" evidence="8">
    <location>
        <begin position="1"/>
        <end position="31"/>
    </location>
</feature>
<comment type="subcellular location">
    <subcellularLocation>
        <location evidence="1 7">Cell membrane</location>
        <topology evidence="1 7">Multi-pass membrane protein</topology>
    </subcellularLocation>
</comment>
<evidence type="ECO:0000256" key="2">
    <source>
        <dbReference type="ARBA" id="ARBA00022448"/>
    </source>
</evidence>
<dbReference type="AlphaFoldDB" id="A0A2T4UQW1"/>
<feature type="compositionally biased region" description="Polar residues" evidence="8">
    <location>
        <begin position="1"/>
        <end position="10"/>
    </location>
</feature>
<evidence type="ECO:0000256" key="1">
    <source>
        <dbReference type="ARBA" id="ARBA00004651"/>
    </source>
</evidence>
<organism evidence="10 11">
    <name type="scientific">Rathayibacter caricis DSM 15933</name>
    <dbReference type="NCBI Taxonomy" id="1328867"/>
    <lineage>
        <taxon>Bacteria</taxon>
        <taxon>Bacillati</taxon>
        <taxon>Actinomycetota</taxon>
        <taxon>Actinomycetes</taxon>
        <taxon>Micrococcales</taxon>
        <taxon>Microbacteriaceae</taxon>
        <taxon>Rathayibacter</taxon>
    </lineage>
</organism>
<evidence type="ECO:0000256" key="6">
    <source>
        <dbReference type="ARBA" id="ARBA00023136"/>
    </source>
</evidence>
<feature type="transmembrane region" description="Helical" evidence="7">
    <location>
        <begin position="292"/>
        <end position="311"/>
    </location>
</feature>
<feature type="transmembrane region" description="Helical" evidence="7">
    <location>
        <begin position="135"/>
        <end position="156"/>
    </location>
</feature>
<feature type="transmembrane region" description="Helical" evidence="7">
    <location>
        <begin position="38"/>
        <end position="61"/>
    </location>
</feature>
<keyword evidence="2 7" id="KW-0813">Transport</keyword>
<feature type="transmembrane region" description="Helical" evidence="7">
    <location>
        <begin position="243"/>
        <end position="263"/>
    </location>
</feature>
<accession>A0A2T4UQW1</accession>
<dbReference type="InterPro" id="IPR000515">
    <property type="entry name" value="MetI-like"/>
</dbReference>
<feature type="domain" description="ABC transmembrane type-1" evidence="9">
    <location>
        <begin position="98"/>
        <end position="310"/>
    </location>
</feature>
<dbReference type="CDD" id="cd06261">
    <property type="entry name" value="TM_PBP2"/>
    <property type="match status" value="1"/>
</dbReference>
<gene>
    <name evidence="10" type="ORF">C1I63_03070</name>
</gene>
<evidence type="ECO:0000256" key="5">
    <source>
        <dbReference type="ARBA" id="ARBA00022989"/>
    </source>
</evidence>
<feature type="transmembrane region" description="Helical" evidence="7">
    <location>
        <begin position="176"/>
        <end position="195"/>
    </location>
</feature>
<reference evidence="10 11" key="1">
    <citation type="submission" date="2018-03" db="EMBL/GenBank/DDBJ databases">
        <title>Bacteriophage NCPPB3778 and a type I-E CRISPR drive the evolution of the US Biological Select Agent, Rathayibacter toxicus.</title>
        <authorList>
            <person name="Davis E.W.II."/>
            <person name="Tabima J.F."/>
            <person name="Weisberg A.J."/>
            <person name="Dantas Lopes L."/>
            <person name="Wiseman M.S."/>
            <person name="Wiseman M.S."/>
            <person name="Pupko T."/>
            <person name="Belcher M.S."/>
            <person name="Sechler A.J."/>
            <person name="Tancos M.A."/>
            <person name="Schroeder B.K."/>
            <person name="Murray T.D."/>
            <person name="Luster D.G."/>
            <person name="Schneider W.L."/>
            <person name="Rogers E."/>
            <person name="Andreote F.D."/>
            <person name="Grunwald N.J."/>
            <person name="Putnam M.L."/>
            <person name="Chang J.H."/>
        </authorList>
    </citation>
    <scope>NUCLEOTIDE SEQUENCE [LARGE SCALE GENOMIC DNA]</scope>
    <source>
        <strain evidence="10 11">DSM 15933</strain>
    </source>
</reference>
<dbReference type="Pfam" id="PF00528">
    <property type="entry name" value="BPD_transp_1"/>
    <property type="match status" value="1"/>
</dbReference>
<dbReference type="PANTHER" id="PTHR43005:SF1">
    <property type="entry name" value="SPERMIDINE_PUTRESCINE TRANSPORT SYSTEM PERMEASE PROTEIN"/>
    <property type="match status" value="1"/>
</dbReference>
<dbReference type="Gene3D" id="1.10.3720.10">
    <property type="entry name" value="MetI-like"/>
    <property type="match status" value="1"/>
</dbReference>
<keyword evidence="4 7" id="KW-0812">Transmembrane</keyword>
<evidence type="ECO:0000313" key="11">
    <source>
        <dbReference type="Proteomes" id="UP000241085"/>
    </source>
</evidence>
<dbReference type="EMBL" id="PZPL01000001">
    <property type="protein sequence ID" value="PTL71919.1"/>
    <property type="molecule type" value="Genomic_DNA"/>
</dbReference>
<evidence type="ECO:0000313" key="10">
    <source>
        <dbReference type="EMBL" id="PTL71919.1"/>
    </source>
</evidence>
<feature type="transmembrane region" description="Helical" evidence="7">
    <location>
        <begin position="97"/>
        <end position="123"/>
    </location>
</feature>
<dbReference type="SUPFAM" id="SSF161098">
    <property type="entry name" value="MetI-like"/>
    <property type="match status" value="1"/>
</dbReference>
<name>A0A2T4UQW1_9MICO</name>
<evidence type="ECO:0000256" key="3">
    <source>
        <dbReference type="ARBA" id="ARBA00022475"/>
    </source>
</evidence>
<evidence type="ECO:0000256" key="4">
    <source>
        <dbReference type="ARBA" id="ARBA00022692"/>
    </source>
</evidence>
<dbReference type="PROSITE" id="PS50928">
    <property type="entry name" value="ABC_TM1"/>
    <property type="match status" value="1"/>
</dbReference>
<keyword evidence="6 7" id="KW-0472">Membrane</keyword>
<dbReference type="InterPro" id="IPR035906">
    <property type="entry name" value="MetI-like_sf"/>
</dbReference>
<evidence type="ECO:0000256" key="8">
    <source>
        <dbReference type="SAM" id="MobiDB-lite"/>
    </source>
</evidence>
<evidence type="ECO:0000259" key="9">
    <source>
        <dbReference type="PROSITE" id="PS50928"/>
    </source>
</evidence>